<feature type="domain" description="RCK N-terminal" evidence="2">
    <location>
        <begin position="132"/>
        <end position="251"/>
    </location>
</feature>
<proteinExistence type="predicted"/>
<dbReference type="InterPro" id="IPR050721">
    <property type="entry name" value="Trk_Ktr_HKT_K-transport"/>
</dbReference>
<dbReference type="PANTHER" id="PTHR43833">
    <property type="entry name" value="POTASSIUM CHANNEL PROTEIN 2-RELATED-RELATED"/>
    <property type="match status" value="1"/>
</dbReference>
<comment type="caution">
    <text evidence="3">The sequence shown here is derived from an EMBL/GenBank/DDBJ whole genome shotgun (WGS) entry which is preliminary data.</text>
</comment>
<dbReference type="PROSITE" id="PS51201">
    <property type="entry name" value="RCK_N"/>
    <property type="match status" value="1"/>
</dbReference>
<evidence type="ECO:0000313" key="3">
    <source>
        <dbReference type="EMBL" id="MBV7255556.1"/>
    </source>
</evidence>
<dbReference type="EMBL" id="JAGSPA010000001">
    <property type="protein sequence ID" value="MBV7255556.1"/>
    <property type="molecule type" value="Genomic_DNA"/>
</dbReference>
<accession>A0ABS6SCC1</accession>
<keyword evidence="4" id="KW-1185">Reference proteome</keyword>
<dbReference type="Pfam" id="PF02254">
    <property type="entry name" value="TrkA_N"/>
    <property type="match status" value="1"/>
</dbReference>
<dbReference type="InterPro" id="IPR013099">
    <property type="entry name" value="K_chnl_dom"/>
</dbReference>
<evidence type="ECO:0000256" key="1">
    <source>
        <dbReference type="SAM" id="Phobius"/>
    </source>
</evidence>
<sequence length="358" mass="38866">MFSMKVERDRTLRLRKPDRLSPWGNLVFRGGLVAMLLGVALAGHWFGRDALVDTVDGDISFIDVIYFTMVTITTVGYGDIAPITEEARLFEAIVVTPIRLFIWLLFIGTAYNFVVRRSWEQWRMRSVQKELKDHFIIAGFGTTGGAAVHELMENGIEPGKILVIDPSEEVLERALSVGCITLMGDATRNATLQMANIEHARSFVAAGGRDDTSALIVMSARQMNETVKISAIIKSEENEFLVKKAGADTVINPVALGGHLLARAATGSHVVDYITDLVVASGRVQLIERRVEIGEVGGPLTSCKGGLAVRIVRGGKYYGFWEPEAQSVEEHDIVVEIVPTGNAGANMSVGDAVPPATG</sequence>
<feature type="transmembrane region" description="Helical" evidence="1">
    <location>
        <begin position="59"/>
        <end position="78"/>
    </location>
</feature>
<keyword evidence="1" id="KW-1133">Transmembrane helix</keyword>
<keyword evidence="1" id="KW-0472">Membrane</keyword>
<gene>
    <name evidence="3" type="ORF">KCG44_02020</name>
</gene>
<dbReference type="InterPro" id="IPR003148">
    <property type="entry name" value="RCK_N"/>
</dbReference>
<organism evidence="3 4">
    <name type="scientific">Pacificimonas pallii</name>
    <dbReference type="NCBI Taxonomy" id="2827236"/>
    <lineage>
        <taxon>Bacteria</taxon>
        <taxon>Pseudomonadati</taxon>
        <taxon>Pseudomonadota</taxon>
        <taxon>Alphaproteobacteria</taxon>
        <taxon>Sphingomonadales</taxon>
        <taxon>Sphingosinicellaceae</taxon>
        <taxon>Pacificimonas</taxon>
    </lineage>
</organism>
<feature type="transmembrane region" description="Helical" evidence="1">
    <location>
        <begin position="26"/>
        <end position="47"/>
    </location>
</feature>
<dbReference type="Pfam" id="PF07885">
    <property type="entry name" value="Ion_trans_2"/>
    <property type="match status" value="1"/>
</dbReference>
<evidence type="ECO:0000313" key="4">
    <source>
        <dbReference type="Proteomes" id="UP000722336"/>
    </source>
</evidence>
<feature type="transmembrane region" description="Helical" evidence="1">
    <location>
        <begin position="98"/>
        <end position="115"/>
    </location>
</feature>
<dbReference type="Proteomes" id="UP000722336">
    <property type="component" value="Unassembled WGS sequence"/>
</dbReference>
<dbReference type="PANTHER" id="PTHR43833:SF9">
    <property type="entry name" value="POTASSIUM CHANNEL PROTEIN YUGO-RELATED"/>
    <property type="match status" value="1"/>
</dbReference>
<name>A0ABS6SCC1_9SPHN</name>
<reference evidence="3 4" key="1">
    <citation type="submission" date="2021-04" db="EMBL/GenBank/DDBJ databases">
        <authorList>
            <person name="Pira H."/>
            <person name="Risdian C."/>
            <person name="Wink J."/>
        </authorList>
    </citation>
    <scope>NUCLEOTIDE SEQUENCE [LARGE SCALE GENOMIC DNA]</scope>
    <source>
        <strain evidence="3 4">WHA3</strain>
    </source>
</reference>
<protein>
    <submittedName>
        <fullName evidence="3">NAD-binding protein</fullName>
    </submittedName>
</protein>
<evidence type="ECO:0000259" key="2">
    <source>
        <dbReference type="PROSITE" id="PS51201"/>
    </source>
</evidence>
<keyword evidence="1" id="KW-0812">Transmembrane</keyword>